<evidence type="ECO:0000313" key="2">
    <source>
        <dbReference type="EMBL" id="MBB5202530.1"/>
    </source>
</evidence>
<gene>
    <name evidence="2" type="ORF">HNR39_004397</name>
</gene>
<dbReference type="AlphaFoldDB" id="A0A840S1N9"/>
<proteinExistence type="predicted"/>
<evidence type="ECO:0000256" key="1">
    <source>
        <dbReference type="SAM" id="SignalP"/>
    </source>
</evidence>
<protein>
    <recommendedName>
        <fullName evidence="4">DUF4019 domain-containing protein</fullName>
    </recommendedName>
</protein>
<keyword evidence="1" id="KW-0732">Signal</keyword>
<dbReference type="EMBL" id="JACHHQ010000016">
    <property type="protein sequence ID" value="MBB5202530.1"/>
    <property type="molecule type" value="Genomic_DNA"/>
</dbReference>
<organism evidence="2 3">
    <name type="scientific">Glaciimonas immobilis</name>
    <dbReference type="NCBI Taxonomy" id="728004"/>
    <lineage>
        <taxon>Bacteria</taxon>
        <taxon>Pseudomonadati</taxon>
        <taxon>Pseudomonadota</taxon>
        <taxon>Betaproteobacteria</taxon>
        <taxon>Burkholderiales</taxon>
        <taxon>Oxalobacteraceae</taxon>
        <taxon>Glaciimonas</taxon>
    </lineage>
</organism>
<feature type="signal peptide" evidence="1">
    <location>
        <begin position="1"/>
        <end position="29"/>
    </location>
</feature>
<dbReference type="Proteomes" id="UP000571084">
    <property type="component" value="Unassembled WGS sequence"/>
</dbReference>
<dbReference type="RefSeq" id="WP_168056910.1">
    <property type="nucleotide sequence ID" value="NZ_JAAOZT010000012.1"/>
</dbReference>
<accession>A0A840S1N9</accession>
<name>A0A840S1N9_9BURK</name>
<dbReference type="InterPro" id="IPR025091">
    <property type="entry name" value="DUF4019"/>
</dbReference>
<sequence>MNKSQTSKQFFKSVVLAAGVLFFVENANAQSTALDAAVAAASQWATLADANQSERMWAASGPVMQKSINKEDWAKYVTNLRNDLGTLNGREWAEVVRVGQPDKLPKGEYVNVVFSSRFSKTQAGEAVSLVLTSGRWVPVGYVVHKIPVGAANGIATAPVK</sequence>
<keyword evidence="3" id="KW-1185">Reference proteome</keyword>
<reference evidence="2 3" key="1">
    <citation type="submission" date="2020-08" db="EMBL/GenBank/DDBJ databases">
        <title>Genomic Encyclopedia of Type Strains, Phase IV (KMG-IV): sequencing the most valuable type-strain genomes for metagenomic binning, comparative biology and taxonomic classification.</title>
        <authorList>
            <person name="Goeker M."/>
        </authorList>
    </citation>
    <scope>NUCLEOTIDE SEQUENCE [LARGE SCALE GENOMIC DNA]</scope>
    <source>
        <strain evidence="2 3">DSM 23240</strain>
    </source>
</reference>
<evidence type="ECO:0008006" key="4">
    <source>
        <dbReference type="Google" id="ProtNLM"/>
    </source>
</evidence>
<dbReference type="Pfam" id="PF13211">
    <property type="entry name" value="DUF4019"/>
    <property type="match status" value="1"/>
</dbReference>
<evidence type="ECO:0000313" key="3">
    <source>
        <dbReference type="Proteomes" id="UP000571084"/>
    </source>
</evidence>
<feature type="chain" id="PRO_5032535118" description="DUF4019 domain-containing protein" evidence="1">
    <location>
        <begin position="30"/>
        <end position="160"/>
    </location>
</feature>
<comment type="caution">
    <text evidence="2">The sequence shown here is derived from an EMBL/GenBank/DDBJ whole genome shotgun (WGS) entry which is preliminary data.</text>
</comment>